<feature type="compositionally biased region" description="Pro residues" evidence="1">
    <location>
        <begin position="162"/>
        <end position="180"/>
    </location>
</feature>
<feature type="compositionally biased region" description="Pro residues" evidence="1">
    <location>
        <begin position="1"/>
        <end position="21"/>
    </location>
</feature>
<feature type="region of interest" description="Disordered" evidence="1">
    <location>
        <begin position="1"/>
        <end position="30"/>
    </location>
</feature>
<evidence type="ECO:0000313" key="3">
    <source>
        <dbReference type="EMBL" id="KAF2772928.1"/>
    </source>
</evidence>
<sequence>MDSNDQPPPPPPPHGQNPRPPGTGSGLPDGNYDIFIIPPHSAGSGFLYLPSMQPHRNSFLLGVASTLLTIGVWTLVVPVLKQWLATVMASGGAGVLALMVGVGVAAWAFGKTQGEWEGSGRRPGAGGAGAGQEGPRGYKSYSSGPHANGWAPPPRSGEHSSSPPPPPPTPPPPPPQPEPQAQPQQQPKTEAPPPPPPEQKTAGASPPMPDPPKPEPPKPDPPKPDPPKPDPPKPDPPKPDPPKPQARTASSWEKAREETRRREEERKRAEELAKKRAEAQKLREEAEKAARAKAEKEKWEQARAREKEQREREARERIARERLAREKEARERETREREAREAREKAATATPPRTPTKPATTRTTPSTKYEKPTAASFLGSDAASHSFRPYDTPPSAKRSAYTTASSVSGISESSYAPSMSTARTTPPPSMRGSYSTKDPDKIQIKGVYMFSDSFPMRPIAQLEANTGLVTDGLVLRIKSEGLFIDDDMRGVAQREWDVKAWTLKLVEDGSFKAGPGEELHVLRATARDAENKRYTFVLDESESWKVAVGLQKLRKGSQVRSLGMNGMKESEAKNVLALLGYL</sequence>
<dbReference type="AlphaFoldDB" id="A0A6G1LKH5"/>
<evidence type="ECO:0000313" key="4">
    <source>
        <dbReference type="Proteomes" id="UP000799436"/>
    </source>
</evidence>
<name>A0A6G1LKH5_9PEZI</name>
<proteinExistence type="predicted"/>
<evidence type="ECO:0000256" key="2">
    <source>
        <dbReference type="SAM" id="Phobius"/>
    </source>
</evidence>
<feature type="compositionally biased region" description="Basic and acidic residues" evidence="1">
    <location>
        <begin position="253"/>
        <end position="346"/>
    </location>
</feature>
<protein>
    <recommendedName>
        <fullName evidence="5">Proline-rich protein RiP-15</fullName>
    </recommendedName>
</protein>
<dbReference type="Proteomes" id="UP000799436">
    <property type="component" value="Unassembled WGS sequence"/>
</dbReference>
<feature type="transmembrane region" description="Helical" evidence="2">
    <location>
        <begin position="59"/>
        <end position="80"/>
    </location>
</feature>
<keyword evidence="2" id="KW-1133">Transmembrane helix</keyword>
<keyword evidence="2" id="KW-0812">Transmembrane</keyword>
<accession>A0A6G1LKH5</accession>
<evidence type="ECO:0000256" key="1">
    <source>
        <dbReference type="SAM" id="MobiDB-lite"/>
    </source>
</evidence>
<feature type="transmembrane region" description="Helical" evidence="2">
    <location>
        <begin position="87"/>
        <end position="109"/>
    </location>
</feature>
<dbReference type="OrthoDB" id="5421842at2759"/>
<reference evidence="3" key="1">
    <citation type="journal article" date="2020" name="Stud. Mycol.">
        <title>101 Dothideomycetes genomes: a test case for predicting lifestyles and emergence of pathogens.</title>
        <authorList>
            <person name="Haridas S."/>
            <person name="Albert R."/>
            <person name="Binder M."/>
            <person name="Bloem J."/>
            <person name="Labutti K."/>
            <person name="Salamov A."/>
            <person name="Andreopoulos B."/>
            <person name="Baker S."/>
            <person name="Barry K."/>
            <person name="Bills G."/>
            <person name="Bluhm B."/>
            <person name="Cannon C."/>
            <person name="Castanera R."/>
            <person name="Culley D."/>
            <person name="Daum C."/>
            <person name="Ezra D."/>
            <person name="Gonzalez J."/>
            <person name="Henrissat B."/>
            <person name="Kuo A."/>
            <person name="Liang C."/>
            <person name="Lipzen A."/>
            <person name="Lutzoni F."/>
            <person name="Magnuson J."/>
            <person name="Mondo S."/>
            <person name="Nolan M."/>
            <person name="Ohm R."/>
            <person name="Pangilinan J."/>
            <person name="Park H.-J."/>
            <person name="Ramirez L."/>
            <person name="Alfaro M."/>
            <person name="Sun H."/>
            <person name="Tritt A."/>
            <person name="Yoshinaga Y."/>
            <person name="Zwiers L.-H."/>
            <person name="Turgeon B."/>
            <person name="Goodwin S."/>
            <person name="Spatafora J."/>
            <person name="Crous P."/>
            <person name="Grigoriev I."/>
        </authorList>
    </citation>
    <scope>NUCLEOTIDE SEQUENCE</scope>
    <source>
        <strain evidence="3">CBS 116005</strain>
    </source>
</reference>
<feature type="compositionally biased region" description="Polar residues" evidence="1">
    <location>
        <begin position="400"/>
        <end position="424"/>
    </location>
</feature>
<organism evidence="3 4">
    <name type="scientific">Teratosphaeria nubilosa</name>
    <dbReference type="NCBI Taxonomy" id="161662"/>
    <lineage>
        <taxon>Eukaryota</taxon>
        <taxon>Fungi</taxon>
        <taxon>Dikarya</taxon>
        <taxon>Ascomycota</taxon>
        <taxon>Pezizomycotina</taxon>
        <taxon>Dothideomycetes</taxon>
        <taxon>Dothideomycetidae</taxon>
        <taxon>Mycosphaerellales</taxon>
        <taxon>Teratosphaeriaceae</taxon>
        <taxon>Teratosphaeria</taxon>
    </lineage>
</organism>
<feature type="compositionally biased region" description="Basic and acidic residues" evidence="1">
    <location>
        <begin position="212"/>
        <end position="241"/>
    </location>
</feature>
<keyword evidence="4" id="KW-1185">Reference proteome</keyword>
<dbReference type="EMBL" id="ML995812">
    <property type="protein sequence ID" value="KAF2772928.1"/>
    <property type="molecule type" value="Genomic_DNA"/>
</dbReference>
<keyword evidence="2" id="KW-0472">Membrane</keyword>
<evidence type="ECO:0008006" key="5">
    <source>
        <dbReference type="Google" id="ProtNLM"/>
    </source>
</evidence>
<feature type="compositionally biased region" description="Low complexity" evidence="1">
    <location>
        <begin position="347"/>
        <end position="364"/>
    </location>
</feature>
<feature type="compositionally biased region" description="Gly residues" evidence="1">
    <location>
        <begin position="121"/>
        <end position="134"/>
    </location>
</feature>
<feature type="region of interest" description="Disordered" evidence="1">
    <location>
        <begin position="114"/>
        <end position="438"/>
    </location>
</feature>
<gene>
    <name evidence="3" type="ORF">EJ03DRAFT_323986</name>
</gene>